<organism evidence="2 3">
    <name type="scientific">Mycobacterium kansasii</name>
    <dbReference type="NCBI Taxonomy" id="1768"/>
    <lineage>
        <taxon>Bacteria</taxon>
        <taxon>Bacillati</taxon>
        <taxon>Actinomycetota</taxon>
        <taxon>Actinomycetes</taxon>
        <taxon>Mycobacteriales</taxon>
        <taxon>Mycobacteriaceae</taxon>
        <taxon>Mycobacterium</taxon>
    </lineage>
</organism>
<dbReference type="AlphaFoldDB" id="A0A7G1IM15"/>
<evidence type="ECO:0000256" key="1">
    <source>
        <dbReference type="SAM" id="MobiDB-lite"/>
    </source>
</evidence>
<proteinExistence type="predicted"/>
<evidence type="ECO:0000313" key="2">
    <source>
        <dbReference type="EMBL" id="BCI90825.1"/>
    </source>
</evidence>
<dbReference type="EMBL" id="AP023343">
    <property type="protein sequence ID" value="BCI90825.1"/>
    <property type="molecule type" value="Genomic_DNA"/>
</dbReference>
<sequence>MFTGFAGELEVLLGDFPGRFDGLGAAAGEEHPVQVPGRVAGEPLGKLDRRLGGISPQREVRQGARLARGGLGEFATAVTDLHHEQPGQRVEVAFAAVVVDGDAVAAGDDRRCDSRAVAGEM</sequence>
<evidence type="ECO:0000313" key="3">
    <source>
        <dbReference type="Proteomes" id="UP000516380"/>
    </source>
</evidence>
<accession>A0A7G1IM15</accession>
<dbReference type="Proteomes" id="UP000516380">
    <property type="component" value="Chromosome"/>
</dbReference>
<feature type="region of interest" description="Disordered" evidence="1">
    <location>
        <begin position="24"/>
        <end position="50"/>
    </location>
</feature>
<name>A0A7G1IM15_MYCKA</name>
<gene>
    <name evidence="2" type="ORF">NIIDMKKI_60310</name>
</gene>
<reference evidence="2 3" key="1">
    <citation type="submission" date="2020-07" db="EMBL/GenBank/DDBJ databases">
        <title>Mycobacterium kansasii (former subtype) with zoonotic potential isolated from diseased indoor pet cat, Japan.</title>
        <authorList>
            <person name="Fukano H."/>
            <person name="Terazono T."/>
            <person name="Hoshino Y."/>
        </authorList>
    </citation>
    <scope>NUCLEOTIDE SEQUENCE [LARGE SCALE GENOMIC DNA]</scope>
    <source>
        <strain evidence="2 3">Kuro-I</strain>
    </source>
</reference>
<keyword evidence="3" id="KW-1185">Reference proteome</keyword>
<protein>
    <submittedName>
        <fullName evidence="2">Uncharacterized protein</fullName>
    </submittedName>
</protein>